<evidence type="ECO:0000256" key="3">
    <source>
        <dbReference type="ARBA" id="ARBA00022723"/>
    </source>
</evidence>
<dbReference type="GO" id="GO:0051538">
    <property type="term" value="F:3 iron, 4 sulfur cluster binding"/>
    <property type="evidence" value="ECO:0007669"/>
    <property type="project" value="UniProtKB-KW"/>
</dbReference>
<dbReference type="GO" id="GO:0009055">
    <property type="term" value="F:electron transfer activity"/>
    <property type="evidence" value="ECO:0007669"/>
    <property type="project" value="UniProtKB-UniRule"/>
</dbReference>
<evidence type="ECO:0000256" key="4">
    <source>
        <dbReference type="ARBA" id="ARBA00022982"/>
    </source>
</evidence>
<dbReference type="Pfam" id="PF06902">
    <property type="entry name" value="Fer4_19"/>
    <property type="match status" value="1"/>
</dbReference>
<evidence type="ECO:0000256" key="5">
    <source>
        <dbReference type="ARBA" id="ARBA00023004"/>
    </source>
</evidence>
<gene>
    <name evidence="10" type="ORF">FHU38_003632</name>
</gene>
<name>A0A7X5UTA7_9PSEU</name>
<keyword evidence="11" id="KW-1185">Reference proteome</keyword>
<evidence type="ECO:0000256" key="6">
    <source>
        <dbReference type="ARBA" id="ARBA00023014"/>
    </source>
</evidence>
<reference evidence="10 11" key="1">
    <citation type="submission" date="2020-03" db="EMBL/GenBank/DDBJ databases">
        <title>Sequencing the genomes of 1000 actinobacteria strains.</title>
        <authorList>
            <person name="Klenk H.-P."/>
        </authorList>
    </citation>
    <scope>NUCLEOTIDE SEQUENCE [LARGE SCALE GENOMIC DNA]</scope>
    <source>
        <strain evidence="10 11">DSM 45685</strain>
    </source>
</reference>
<keyword evidence="2 8" id="KW-0813">Transport</keyword>
<dbReference type="EMBL" id="JAAOYM010000001">
    <property type="protein sequence ID" value="NIJ13288.1"/>
    <property type="molecule type" value="Genomic_DNA"/>
</dbReference>
<dbReference type="Gene3D" id="3.30.70.20">
    <property type="match status" value="1"/>
</dbReference>
<dbReference type="PRINTS" id="PR00352">
    <property type="entry name" value="3FE4SFRDOXIN"/>
</dbReference>
<dbReference type="PANTHER" id="PTHR36923">
    <property type="entry name" value="FERREDOXIN"/>
    <property type="match status" value="1"/>
</dbReference>
<evidence type="ECO:0000256" key="8">
    <source>
        <dbReference type="RuleBase" id="RU368020"/>
    </source>
</evidence>
<sequence>MIEADRDICIAAGLCAMTAPDVFDQDDDGIVVVRADNPGPGNAEAVQEAVDSCPSGALRLRDT</sequence>
<dbReference type="InterPro" id="IPR001080">
    <property type="entry name" value="3Fe4S_ferredoxin"/>
</dbReference>
<organism evidence="10 11">
    <name type="scientific">Saccharomonospora amisosensis</name>
    <dbReference type="NCBI Taxonomy" id="1128677"/>
    <lineage>
        <taxon>Bacteria</taxon>
        <taxon>Bacillati</taxon>
        <taxon>Actinomycetota</taxon>
        <taxon>Actinomycetes</taxon>
        <taxon>Pseudonocardiales</taxon>
        <taxon>Pseudonocardiaceae</taxon>
        <taxon>Saccharomonospora</taxon>
    </lineage>
</organism>
<dbReference type="SUPFAM" id="SSF54862">
    <property type="entry name" value="4Fe-4S ferredoxins"/>
    <property type="match status" value="1"/>
</dbReference>
<protein>
    <recommendedName>
        <fullName evidence="8">Ferredoxin</fullName>
    </recommendedName>
</protein>
<keyword evidence="5 8" id="KW-0408">Iron</keyword>
<dbReference type="GO" id="GO:0005506">
    <property type="term" value="F:iron ion binding"/>
    <property type="evidence" value="ECO:0007669"/>
    <property type="project" value="UniProtKB-UniRule"/>
</dbReference>
<evidence type="ECO:0000256" key="2">
    <source>
        <dbReference type="ARBA" id="ARBA00022448"/>
    </source>
</evidence>
<keyword evidence="4 8" id="KW-0249">Electron transport</keyword>
<comment type="function">
    <text evidence="8">Ferredoxins are iron-sulfur proteins that transfer electrons in a wide variety of metabolic reactions.</text>
</comment>
<evidence type="ECO:0000256" key="1">
    <source>
        <dbReference type="ARBA" id="ARBA00001927"/>
    </source>
</evidence>
<comment type="cofactor">
    <cofactor evidence="1">
        <name>[3Fe-4S] cluster</name>
        <dbReference type="ChEBI" id="CHEBI:21137"/>
    </cofactor>
</comment>
<keyword evidence="7" id="KW-0003">3Fe-4S</keyword>
<dbReference type="PANTHER" id="PTHR36923:SF3">
    <property type="entry name" value="FERREDOXIN"/>
    <property type="match status" value="1"/>
</dbReference>
<evidence type="ECO:0000256" key="7">
    <source>
        <dbReference type="ARBA" id="ARBA00023291"/>
    </source>
</evidence>
<proteinExistence type="predicted"/>
<dbReference type="AlphaFoldDB" id="A0A7X5UTA7"/>
<dbReference type="Proteomes" id="UP000545493">
    <property type="component" value="Unassembled WGS sequence"/>
</dbReference>
<dbReference type="InterPro" id="IPR051269">
    <property type="entry name" value="Fe-S_cluster_ET"/>
</dbReference>
<accession>A0A7X5UTA7</accession>
<comment type="caution">
    <text evidence="10">The sequence shown here is derived from an EMBL/GenBank/DDBJ whole genome shotgun (WGS) entry which is preliminary data.</text>
</comment>
<keyword evidence="3 8" id="KW-0479">Metal-binding</keyword>
<feature type="domain" description="Divergent 4Fe-4S mono-cluster" evidence="9">
    <location>
        <begin position="2"/>
        <end position="62"/>
    </location>
</feature>
<evidence type="ECO:0000259" key="9">
    <source>
        <dbReference type="Pfam" id="PF06902"/>
    </source>
</evidence>
<dbReference type="InterPro" id="IPR010693">
    <property type="entry name" value="Divergent_4Fe-4S_mono-cluster"/>
</dbReference>
<evidence type="ECO:0000313" key="10">
    <source>
        <dbReference type="EMBL" id="NIJ13288.1"/>
    </source>
</evidence>
<keyword evidence="6 8" id="KW-0411">Iron-sulfur</keyword>
<evidence type="ECO:0000313" key="11">
    <source>
        <dbReference type="Proteomes" id="UP000545493"/>
    </source>
</evidence>
<dbReference type="RefSeq" id="WP_167172961.1">
    <property type="nucleotide sequence ID" value="NZ_JAAOYM010000001.1"/>
</dbReference>